<name>A0ABW4RXJ6_9ACTN</name>
<feature type="transmembrane region" description="Helical" evidence="2">
    <location>
        <begin position="26"/>
        <end position="52"/>
    </location>
</feature>
<evidence type="ECO:0000256" key="2">
    <source>
        <dbReference type="SAM" id="Phobius"/>
    </source>
</evidence>
<comment type="caution">
    <text evidence="3">The sequence shown here is derived from an EMBL/GenBank/DDBJ whole genome shotgun (WGS) entry which is preliminary data.</text>
</comment>
<keyword evidence="4" id="KW-1185">Reference proteome</keyword>
<feature type="transmembrane region" description="Helical" evidence="2">
    <location>
        <begin position="112"/>
        <end position="135"/>
    </location>
</feature>
<evidence type="ECO:0000313" key="3">
    <source>
        <dbReference type="EMBL" id="MFD1890333.1"/>
    </source>
</evidence>
<protein>
    <recommendedName>
        <fullName evidence="5">DUF4064 domain-containing protein</fullName>
    </recommendedName>
</protein>
<feature type="transmembrane region" description="Helical" evidence="2">
    <location>
        <begin position="80"/>
        <end position="100"/>
    </location>
</feature>
<evidence type="ECO:0000313" key="4">
    <source>
        <dbReference type="Proteomes" id="UP001597326"/>
    </source>
</evidence>
<gene>
    <name evidence="3" type="ORF">ACFSCS_09090</name>
</gene>
<evidence type="ECO:0008006" key="5">
    <source>
        <dbReference type="Google" id="ProtNLM"/>
    </source>
</evidence>
<dbReference type="RefSeq" id="WP_343874612.1">
    <property type="nucleotide sequence ID" value="NZ_BAAAIX010000027.1"/>
</dbReference>
<feature type="region of interest" description="Disordered" evidence="1">
    <location>
        <begin position="1"/>
        <end position="22"/>
    </location>
</feature>
<organism evidence="3 4">
    <name type="scientific">Luteococcus peritonei</name>
    <dbReference type="NCBI Taxonomy" id="88874"/>
    <lineage>
        <taxon>Bacteria</taxon>
        <taxon>Bacillati</taxon>
        <taxon>Actinomycetota</taxon>
        <taxon>Actinomycetes</taxon>
        <taxon>Propionibacteriales</taxon>
        <taxon>Propionibacteriaceae</taxon>
        <taxon>Luteococcus</taxon>
    </lineage>
</organism>
<dbReference type="EMBL" id="JBHUFZ010000019">
    <property type="protein sequence ID" value="MFD1890333.1"/>
    <property type="molecule type" value="Genomic_DNA"/>
</dbReference>
<sequence>MSETTTWPSEQGSGEMPSADGSGGRWAVVTAALGVLATAAACLTFFTGYLGIARLPGDIPPMDAIPRTEATRVPLLQMQVGLGLFGLAAVLCLVGLVAGIRLWRSATGYRSGAWAIALAACAPILAIMMLAGMGAT</sequence>
<keyword evidence="2" id="KW-0472">Membrane</keyword>
<feature type="compositionally biased region" description="Polar residues" evidence="1">
    <location>
        <begin position="1"/>
        <end position="12"/>
    </location>
</feature>
<keyword evidence="2" id="KW-1133">Transmembrane helix</keyword>
<keyword evidence="2" id="KW-0812">Transmembrane</keyword>
<evidence type="ECO:0000256" key="1">
    <source>
        <dbReference type="SAM" id="MobiDB-lite"/>
    </source>
</evidence>
<accession>A0ABW4RXJ6</accession>
<reference evidence="4" key="1">
    <citation type="journal article" date="2019" name="Int. J. Syst. Evol. Microbiol.">
        <title>The Global Catalogue of Microorganisms (GCM) 10K type strain sequencing project: providing services to taxonomists for standard genome sequencing and annotation.</title>
        <authorList>
            <consortium name="The Broad Institute Genomics Platform"/>
            <consortium name="The Broad Institute Genome Sequencing Center for Infectious Disease"/>
            <person name="Wu L."/>
            <person name="Ma J."/>
        </authorList>
    </citation>
    <scope>NUCLEOTIDE SEQUENCE [LARGE SCALE GENOMIC DNA]</scope>
    <source>
        <strain evidence="4">CAIM 431</strain>
    </source>
</reference>
<dbReference type="Proteomes" id="UP001597326">
    <property type="component" value="Unassembled WGS sequence"/>
</dbReference>
<proteinExistence type="predicted"/>